<evidence type="ECO:0000256" key="1">
    <source>
        <dbReference type="SAM" id="Phobius"/>
    </source>
</evidence>
<protein>
    <recommendedName>
        <fullName evidence="4">Signal sequence receptor subunit gamma</fullName>
    </recommendedName>
</protein>
<dbReference type="AlphaFoldDB" id="A0A4P9WL49"/>
<feature type="transmembrane region" description="Helical" evidence="1">
    <location>
        <begin position="110"/>
        <end position="130"/>
    </location>
</feature>
<dbReference type="EMBL" id="KZ994127">
    <property type="protein sequence ID" value="RKO93749.1"/>
    <property type="molecule type" value="Genomic_DNA"/>
</dbReference>
<organism evidence="2 3">
    <name type="scientific">Blyttiomyces helicus</name>
    <dbReference type="NCBI Taxonomy" id="388810"/>
    <lineage>
        <taxon>Eukaryota</taxon>
        <taxon>Fungi</taxon>
        <taxon>Fungi incertae sedis</taxon>
        <taxon>Chytridiomycota</taxon>
        <taxon>Chytridiomycota incertae sedis</taxon>
        <taxon>Chytridiomycetes</taxon>
        <taxon>Chytridiomycetes incertae sedis</taxon>
        <taxon>Blyttiomyces</taxon>
    </lineage>
</organism>
<name>A0A4P9WL49_9FUNG</name>
<proteinExistence type="predicted"/>
<feature type="transmembrane region" description="Helical" evidence="1">
    <location>
        <begin position="50"/>
        <end position="68"/>
    </location>
</feature>
<keyword evidence="1" id="KW-1133">Transmembrane helix</keyword>
<evidence type="ECO:0008006" key="4">
    <source>
        <dbReference type="Google" id="ProtNLM"/>
    </source>
</evidence>
<feature type="transmembrane region" description="Helical" evidence="1">
    <location>
        <begin position="18"/>
        <end position="38"/>
    </location>
</feature>
<sequence>MATDEFQGAAVLSRTPTFASSILYLIVAGGVAFLPLFLHASTGLSFAGDALFIVVVTPIVVAGLWFSYNNVAYTSQVWYHRAAKDATASKKTLSKVAEAAQTSAITTASVYYALFFNNLAFLVLFSLFTLGASGLHPGMRYAVATLIPVAALGYLTSPAAAPAAVAAAK</sequence>
<keyword evidence="1" id="KW-0812">Transmembrane</keyword>
<keyword evidence="1" id="KW-0472">Membrane</keyword>
<dbReference type="Proteomes" id="UP000269721">
    <property type="component" value="Unassembled WGS sequence"/>
</dbReference>
<evidence type="ECO:0000313" key="3">
    <source>
        <dbReference type="Proteomes" id="UP000269721"/>
    </source>
</evidence>
<reference evidence="3" key="1">
    <citation type="journal article" date="2018" name="Nat. Microbiol.">
        <title>Leveraging single-cell genomics to expand the fungal tree of life.</title>
        <authorList>
            <person name="Ahrendt S.R."/>
            <person name="Quandt C.A."/>
            <person name="Ciobanu D."/>
            <person name="Clum A."/>
            <person name="Salamov A."/>
            <person name="Andreopoulos B."/>
            <person name="Cheng J.F."/>
            <person name="Woyke T."/>
            <person name="Pelin A."/>
            <person name="Henrissat B."/>
            <person name="Reynolds N.K."/>
            <person name="Benny G.L."/>
            <person name="Smith M.E."/>
            <person name="James T.Y."/>
            <person name="Grigoriev I.V."/>
        </authorList>
    </citation>
    <scope>NUCLEOTIDE SEQUENCE [LARGE SCALE GENOMIC DNA]</scope>
</reference>
<gene>
    <name evidence="2" type="ORF">BDK51DRAFT_45750</name>
</gene>
<keyword evidence="3" id="KW-1185">Reference proteome</keyword>
<feature type="transmembrane region" description="Helical" evidence="1">
    <location>
        <begin position="142"/>
        <end position="168"/>
    </location>
</feature>
<accession>A0A4P9WL49</accession>
<evidence type="ECO:0000313" key="2">
    <source>
        <dbReference type="EMBL" id="RKO93749.1"/>
    </source>
</evidence>